<evidence type="ECO:0000313" key="2">
    <source>
        <dbReference type="EMBL" id="EEH65594.1"/>
    </source>
</evidence>
<evidence type="ECO:0000313" key="3">
    <source>
        <dbReference type="Proteomes" id="UP000004778"/>
    </source>
</evidence>
<name>C0W6S0_9ACTO</name>
<dbReference type="Proteomes" id="UP000004778">
    <property type="component" value="Unassembled WGS sequence"/>
</dbReference>
<proteinExistence type="predicted"/>
<feature type="transmembrane region" description="Helical" evidence="1">
    <location>
        <begin position="12"/>
        <end position="30"/>
    </location>
</feature>
<reference evidence="2 3" key="1">
    <citation type="submission" date="2009-01" db="EMBL/GenBank/DDBJ databases">
        <authorList>
            <person name="Qin X."/>
            <person name="Bachman B."/>
            <person name="Battles P."/>
            <person name="Bell A."/>
            <person name="Bess C."/>
            <person name="Bickham C."/>
            <person name="Chaboub L."/>
            <person name="Chen D."/>
            <person name="Coyle M."/>
            <person name="Deiros D.R."/>
            <person name="Dinh H."/>
            <person name="Forbes L."/>
            <person name="Fowler G."/>
            <person name="Francisco L."/>
            <person name="Fu Q."/>
            <person name="Gubbala S."/>
            <person name="Hale W."/>
            <person name="Han Y."/>
            <person name="Hemphill L."/>
            <person name="Highlander S.K."/>
            <person name="Hirani K."/>
            <person name="Hogues M."/>
            <person name="Jackson L."/>
            <person name="Jakkamsetti A."/>
            <person name="Javaid M."/>
            <person name="Jiang H."/>
            <person name="Korchina V."/>
            <person name="Kovar C."/>
            <person name="Lara F."/>
            <person name="Lee S."/>
            <person name="Mata R."/>
            <person name="Mathew T."/>
            <person name="Moen C."/>
            <person name="Morales K."/>
            <person name="Munidasa M."/>
            <person name="Nazareth L."/>
            <person name="Ngo R."/>
            <person name="Nguyen L."/>
            <person name="Okwuonu G."/>
            <person name="Ongeri F."/>
            <person name="Patil S."/>
            <person name="Petrosino J."/>
            <person name="Pham C."/>
            <person name="Pham P."/>
            <person name="Pu L.-L."/>
            <person name="Puazo M."/>
            <person name="Raj R."/>
            <person name="Reid J."/>
            <person name="Rouhana J."/>
            <person name="Saada N."/>
            <person name="Shang Y."/>
            <person name="Simmons D."/>
            <person name="Thornton R."/>
            <person name="Warren J."/>
            <person name="Weissenberger G."/>
            <person name="Zhang J."/>
            <person name="Zhang L."/>
            <person name="Zhou C."/>
            <person name="Zhu D."/>
            <person name="Muzny D."/>
            <person name="Worley K."/>
            <person name="Gibbs R."/>
        </authorList>
    </citation>
    <scope>NUCLEOTIDE SEQUENCE [LARGE SCALE GENOMIC DNA]</scope>
    <source>
        <strain evidence="2 3">DSM 15434</strain>
    </source>
</reference>
<protein>
    <submittedName>
        <fullName evidence="2">Uncharacterized protein</fullName>
    </submittedName>
</protein>
<gene>
    <name evidence="2" type="ORF">HMPREF0058_1564</name>
</gene>
<organism evidence="2 3">
    <name type="scientific">Actinomyces urogenitalis DSM 15434</name>
    <dbReference type="NCBI Taxonomy" id="525246"/>
    <lineage>
        <taxon>Bacteria</taxon>
        <taxon>Bacillati</taxon>
        <taxon>Actinomycetota</taxon>
        <taxon>Actinomycetes</taxon>
        <taxon>Actinomycetales</taxon>
        <taxon>Actinomycetaceae</taxon>
        <taxon>Actinomyces</taxon>
    </lineage>
</organism>
<keyword evidence="1" id="KW-1133">Transmembrane helix</keyword>
<dbReference type="EMBL" id="ACFH01000109">
    <property type="protein sequence ID" value="EEH65594.1"/>
    <property type="molecule type" value="Genomic_DNA"/>
</dbReference>
<keyword evidence="3" id="KW-1185">Reference proteome</keyword>
<comment type="caution">
    <text evidence="2">The sequence shown here is derived from an EMBL/GenBank/DDBJ whole genome shotgun (WGS) entry which is preliminary data.</text>
</comment>
<dbReference type="HOGENOM" id="CLU_2128140_0_0_11"/>
<keyword evidence="1" id="KW-0812">Transmembrane</keyword>
<dbReference type="AlphaFoldDB" id="C0W6S0"/>
<accession>C0W6S0</accession>
<sequence length="113" mass="12891">MPSNLGDLIAFLIGRTALVLLVVLPAMWALSTVIRRRRTQTDHPGRSSRYVASTLASEGEGPSCGWRCRYARMTTDQTRYEWVCRSCGRRIPFGREDEAPWFHQDHGNTDPRP</sequence>
<keyword evidence="1" id="KW-0472">Membrane</keyword>
<evidence type="ECO:0000256" key="1">
    <source>
        <dbReference type="SAM" id="Phobius"/>
    </source>
</evidence>